<name>A0ABR2JU57_9EUKA</name>
<sequence length="188" mass="20647">MKVVLLGNTRVGKTSMLARLTNGVFKEDTSATIGAAFQTHVISSDSGCITMQIWDTAGQEKYRALAPMYYRSANVAVLCFDLTNRESFQSLELWVEELVEKGPSNLITVLVGTKLDLVESRVISSEEAESFASRNSMAFYGECSAKTGIGVNNIFTKIAEINESNLDDISVKKIKPEQPQSNEKSKCC</sequence>
<keyword evidence="1" id="KW-0547">Nucleotide-binding</keyword>
<dbReference type="SMART" id="SM00175">
    <property type="entry name" value="RAB"/>
    <property type="match status" value="1"/>
</dbReference>
<dbReference type="Pfam" id="PF00071">
    <property type="entry name" value="Ras"/>
    <property type="match status" value="1"/>
</dbReference>
<dbReference type="NCBIfam" id="TIGR00231">
    <property type="entry name" value="small_GTP"/>
    <property type="match status" value="1"/>
</dbReference>
<dbReference type="PROSITE" id="PS51421">
    <property type="entry name" value="RAS"/>
    <property type="match status" value="1"/>
</dbReference>
<dbReference type="PANTHER" id="PTHR47978">
    <property type="match status" value="1"/>
</dbReference>
<comment type="caution">
    <text evidence="2">The sequence shown here is derived from an EMBL/GenBank/DDBJ whole genome shotgun (WGS) entry which is preliminary data.</text>
</comment>
<evidence type="ECO:0000256" key="1">
    <source>
        <dbReference type="ARBA" id="ARBA00022741"/>
    </source>
</evidence>
<dbReference type="PRINTS" id="PR00449">
    <property type="entry name" value="RASTRNSFRMNG"/>
</dbReference>
<accession>A0ABR2JU57</accession>
<dbReference type="Proteomes" id="UP001470230">
    <property type="component" value="Unassembled WGS sequence"/>
</dbReference>
<organism evidence="2 3">
    <name type="scientific">Tritrichomonas musculus</name>
    <dbReference type="NCBI Taxonomy" id="1915356"/>
    <lineage>
        <taxon>Eukaryota</taxon>
        <taxon>Metamonada</taxon>
        <taxon>Parabasalia</taxon>
        <taxon>Tritrichomonadida</taxon>
        <taxon>Tritrichomonadidae</taxon>
        <taxon>Tritrichomonas</taxon>
    </lineage>
</organism>
<proteinExistence type="predicted"/>
<dbReference type="CDD" id="cd00154">
    <property type="entry name" value="Rab"/>
    <property type="match status" value="1"/>
</dbReference>
<dbReference type="EMBL" id="JAPFFF010000009">
    <property type="protein sequence ID" value="KAK8882405.1"/>
    <property type="molecule type" value="Genomic_DNA"/>
</dbReference>
<dbReference type="InterPro" id="IPR027417">
    <property type="entry name" value="P-loop_NTPase"/>
</dbReference>
<evidence type="ECO:0000313" key="2">
    <source>
        <dbReference type="EMBL" id="KAK8882405.1"/>
    </source>
</evidence>
<dbReference type="SMART" id="SM00173">
    <property type="entry name" value="RAS"/>
    <property type="match status" value="1"/>
</dbReference>
<gene>
    <name evidence="2" type="ORF">M9Y10_045047</name>
</gene>
<dbReference type="PROSITE" id="PS51420">
    <property type="entry name" value="RHO"/>
    <property type="match status" value="1"/>
</dbReference>
<dbReference type="SMART" id="SM00174">
    <property type="entry name" value="RHO"/>
    <property type="match status" value="1"/>
</dbReference>
<dbReference type="SUPFAM" id="SSF52540">
    <property type="entry name" value="P-loop containing nucleoside triphosphate hydrolases"/>
    <property type="match status" value="1"/>
</dbReference>
<dbReference type="PROSITE" id="PS51419">
    <property type="entry name" value="RAB"/>
    <property type="match status" value="1"/>
</dbReference>
<dbReference type="Gene3D" id="3.40.50.300">
    <property type="entry name" value="P-loop containing nucleotide triphosphate hydrolases"/>
    <property type="match status" value="1"/>
</dbReference>
<keyword evidence="3" id="KW-1185">Reference proteome</keyword>
<reference evidence="2 3" key="1">
    <citation type="submission" date="2024-04" db="EMBL/GenBank/DDBJ databases">
        <title>Tritrichomonas musculus Genome.</title>
        <authorList>
            <person name="Alves-Ferreira E."/>
            <person name="Grigg M."/>
            <person name="Lorenzi H."/>
            <person name="Galac M."/>
        </authorList>
    </citation>
    <scope>NUCLEOTIDE SEQUENCE [LARGE SCALE GENOMIC DNA]</scope>
    <source>
        <strain evidence="2 3">EAF2021</strain>
    </source>
</reference>
<dbReference type="SMART" id="SM00176">
    <property type="entry name" value="RAN"/>
    <property type="match status" value="1"/>
</dbReference>
<dbReference type="InterPro" id="IPR001806">
    <property type="entry name" value="Small_GTPase"/>
</dbReference>
<protein>
    <submittedName>
        <fullName evidence="2">Ras- protein Rab-12</fullName>
    </submittedName>
</protein>
<evidence type="ECO:0000313" key="3">
    <source>
        <dbReference type="Proteomes" id="UP001470230"/>
    </source>
</evidence>
<dbReference type="InterPro" id="IPR005225">
    <property type="entry name" value="Small_GTP-bd"/>
</dbReference>